<dbReference type="AlphaFoldDB" id="A0A183F1I2"/>
<evidence type="ECO:0000313" key="1">
    <source>
        <dbReference type="EMBL" id="VDN49904.1"/>
    </source>
</evidence>
<evidence type="ECO:0000313" key="2">
    <source>
        <dbReference type="Proteomes" id="UP000271098"/>
    </source>
</evidence>
<dbReference type="InterPro" id="IPR011989">
    <property type="entry name" value="ARM-like"/>
</dbReference>
<keyword evidence="2" id="KW-1185">Reference proteome</keyword>
<gene>
    <name evidence="1" type="ORF">GPUH_LOCUS27071</name>
</gene>
<sequence length="92" mass="10179">MGQYGGSAYAQVCAGVLPHLANVVTRPNSRSTEEEILVTENAISAVAKVLKYNSSMVDLNTVSMHFCFTVIKQKKKNWLVPSVSLVYFVNRK</sequence>
<dbReference type="OrthoDB" id="543373at2759"/>
<evidence type="ECO:0000313" key="3">
    <source>
        <dbReference type="WBParaSite" id="GPUH_0002710301-mRNA-1"/>
    </source>
</evidence>
<dbReference type="Proteomes" id="UP000271098">
    <property type="component" value="Unassembled WGS sequence"/>
</dbReference>
<reference evidence="3" key="1">
    <citation type="submission" date="2016-06" db="UniProtKB">
        <authorList>
            <consortium name="WormBaseParasite"/>
        </authorList>
    </citation>
    <scope>IDENTIFICATION</scope>
</reference>
<reference evidence="1 2" key="2">
    <citation type="submission" date="2018-11" db="EMBL/GenBank/DDBJ databases">
        <authorList>
            <consortium name="Pathogen Informatics"/>
        </authorList>
    </citation>
    <scope>NUCLEOTIDE SEQUENCE [LARGE SCALE GENOMIC DNA]</scope>
</reference>
<name>A0A183F1I2_9BILA</name>
<accession>A0A183F1I2</accession>
<dbReference type="Gene3D" id="1.25.10.10">
    <property type="entry name" value="Leucine-rich Repeat Variant"/>
    <property type="match status" value="1"/>
</dbReference>
<dbReference type="EMBL" id="UYRT01118275">
    <property type="protein sequence ID" value="VDN49904.1"/>
    <property type="molecule type" value="Genomic_DNA"/>
</dbReference>
<organism evidence="3">
    <name type="scientific">Gongylonema pulchrum</name>
    <dbReference type="NCBI Taxonomy" id="637853"/>
    <lineage>
        <taxon>Eukaryota</taxon>
        <taxon>Metazoa</taxon>
        <taxon>Ecdysozoa</taxon>
        <taxon>Nematoda</taxon>
        <taxon>Chromadorea</taxon>
        <taxon>Rhabditida</taxon>
        <taxon>Spirurina</taxon>
        <taxon>Spiruromorpha</taxon>
        <taxon>Spiruroidea</taxon>
        <taxon>Gongylonematidae</taxon>
        <taxon>Gongylonema</taxon>
    </lineage>
</organism>
<protein>
    <submittedName>
        <fullName evidence="3">Ubiquitinyl hydrolase 1</fullName>
    </submittedName>
</protein>
<dbReference type="WBParaSite" id="GPUH_0002710301-mRNA-1">
    <property type="protein sequence ID" value="GPUH_0002710301-mRNA-1"/>
    <property type="gene ID" value="GPUH_0002710301"/>
</dbReference>
<proteinExistence type="predicted"/>